<comment type="pathway">
    <text evidence="3">Cofactor biosynthesis; tetrahydrofolate biosynthesis; 7,8-dihydrofolate from 2-amino-4-hydroxy-6-hydroxymethyl-7,8-dihydropteridine diphosphate and 4-aminobenzoate: step 1/2.</text>
</comment>
<dbReference type="GO" id="GO:0046654">
    <property type="term" value="P:tetrahydrofolate biosynthetic process"/>
    <property type="evidence" value="ECO:0007669"/>
    <property type="project" value="TreeGrafter"/>
</dbReference>
<comment type="catalytic activity">
    <reaction evidence="1">
        <text>(7,8-dihydropterin-6-yl)methyl diphosphate + 4-aminobenzoate = 7,8-dihydropteroate + diphosphate</text>
        <dbReference type="Rhea" id="RHEA:19949"/>
        <dbReference type="ChEBI" id="CHEBI:17836"/>
        <dbReference type="ChEBI" id="CHEBI:17839"/>
        <dbReference type="ChEBI" id="CHEBI:33019"/>
        <dbReference type="ChEBI" id="CHEBI:72950"/>
        <dbReference type="EC" id="2.5.1.15"/>
    </reaction>
</comment>
<comment type="similarity">
    <text evidence="4">Belongs to the DHPS family.</text>
</comment>
<evidence type="ECO:0000256" key="5">
    <source>
        <dbReference type="ARBA" id="ARBA00012458"/>
    </source>
</evidence>
<dbReference type="NCBIfam" id="TIGR01496">
    <property type="entry name" value="DHPS"/>
    <property type="match status" value="1"/>
</dbReference>
<proteinExistence type="inferred from homology"/>
<dbReference type="InterPro" id="IPR011005">
    <property type="entry name" value="Dihydropteroate_synth-like_sf"/>
</dbReference>
<evidence type="ECO:0000256" key="8">
    <source>
        <dbReference type="ARBA" id="ARBA00022723"/>
    </source>
</evidence>
<evidence type="ECO:0000256" key="6">
    <source>
        <dbReference type="ARBA" id="ARBA00016919"/>
    </source>
</evidence>
<evidence type="ECO:0000256" key="7">
    <source>
        <dbReference type="ARBA" id="ARBA00022679"/>
    </source>
</evidence>
<keyword evidence="9" id="KW-0460">Magnesium</keyword>
<dbReference type="PANTHER" id="PTHR20941:SF1">
    <property type="entry name" value="FOLIC ACID SYNTHESIS PROTEIN FOL1"/>
    <property type="match status" value="1"/>
</dbReference>
<dbReference type="GO" id="GO:0004156">
    <property type="term" value="F:dihydropteroate synthase activity"/>
    <property type="evidence" value="ECO:0007669"/>
    <property type="project" value="UniProtKB-EC"/>
</dbReference>
<dbReference type="PROSITE" id="PS50972">
    <property type="entry name" value="PTERIN_BINDING"/>
    <property type="match status" value="1"/>
</dbReference>
<reference evidence="13 14" key="1">
    <citation type="submission" date="2019-02" db="EMBL/GenBank/DDBJ databases">
        <title>Deep-cultivation of Planctomycetes and their phenomic and genomic characterization uncovers novel biology.</title>
        <authorList>
            <person name="Wiegand S."/>
            <person name="Jogler M."/>
            <person name="Boedeker C."/>
            <person name="Pinto D."/>
            <person name="Vollmers J."/>
            <person name="Rivas-Marin E."/>
            <person name="Kohn T."/>
            <person name="Peeters S.H."/>
            <person name="Heuer A."/>
            <person name="Rast P."/>
            <person name="Oberbeckmann S."/>
            <person name="Bunk B."/>
            <person name="Jeske O."/>
            <person name="Meyerdierks A."/>
            <person name="Storesund J.E."/>
            <person name="Kallscheuer N."/>
            <person name="Luecker S."/>
            <person name="Lage O.M."/>
            <person name="Pohl T."/>
            <person name="Merkel B.J."/>
            <person name="Hornburger P."/>
            <person name="Mueller R.-W."/>
            <person name="Bruemmer F."/>
            <person name="Labrenz M."/>
            <person name="Spormann A.M."/>
            <person name="Op den Camp H."/>
            <person name="Overmann J."/>
            <person name="Amann R."/>
            <person name="Jetten M.S.M."/>
            <person name="Mascher T."/>
            <person name="Medema M.H."/>
            <person name="Devos D.P."/>
            <person name="Kaster A.-K."/>
            <person name="Ovreas L."/>
            <person name="Rohde M."/>
            <person name="Galperin M.Y."/>
            <person name="Jogler C."/>
        </authorList>
    </citation>
    <scope>NUCLEOTIDE SEQUENCE [LARGE SCALE GENOMIC DNA]</scope>
    <source>
        <strain evidence="13 14">Pan181</strain>
    </source>
</reference>
<accession>A0A518AVL0</accession>
<dbReference type="PANTHER" id="PTHR20941">
    <property type="entry name" value="FOLATE SYNTHESIS PROTEINS"/>
    <property type="match status" value="1"/>
</dbReference>
<comment type="cofactor">
    <cofactor evidence="2">
        <name>Mg(2+)</name>
        <dbReference type="ChEBI" id="CHEBI:18420"/>
    </cofactor>
</comment>
<name>A0A518AVL0_9BACT</name>
<feature type="domain" description="Pterin-binding" evidence="12">
    <location>
        <begin position="35"/>
        <end position="288"/>
    </location>
</feature>
<evidence type="ECO:0000256" key="11">
    <source>
        <dbReference type="ARBA" id="ARBA00030193"/>
    </source>
</evidence>
<dbReference type="EC" id="2.5.1.15" evidence="5"/>
<evidence type="ECO:0000313" key="14">
    <source>
        <dbReference type="Proteomes" id="UP000315750"/>
    </source>
</evidence>
<evidence type="ECO:0000256" key="9">
    <source>
        <dbReference type="ARBA" id="ARBA00022842"/>
    </source>
</evidence>
<evidence type="ECO:0000256" key="2">
    <source>
        <dbReference type="ARBA" id="ARBA00001946"/>
    </source>
</evidence>
<protein>
    <recommendedName>
        <fullName evidence="6">Dihydropteroate synthase</fullName>
        <ecNumber evidence="5">2.5.1.15</ecNumber>
    </recommendedName>
    <alternativeName>
        <fullName evidence="11">Dihydropteroate pyrophosphorylase</fullName>
    </alternativeName>
</protein>
<dbReference type="GO" id="GO:0046656">
    <property type="term" value="P:folic acid biosynthetic process"/>
    <property type="evidence" value="ECO:0007669"/>
    <property type="project" value="UniProtKB-KW"/>
</dbReference>
<evidence type="ECO:0000256" key="3">
    <source>
        <dbReference type="ARBA" id="ARBA00004763"/>
    </source>
</evidence>
<dbReference type="CDD" id="cd00739">
    <property type="entry name" value="DHPS"/>
    <property type="match status" value="1"/>
</dbReference>
<evidence type="ECO:0000259" key="12">
    <source>
        <dbReference type="PROSITE" id="PS50972"/>
    </source>
</evidence>
<dbReference type="AlphaFoldDB" id="A0A518AVL0"/>
<dbReference type="SUPFAM" id="SSF51717">
    <property type="entry name" value="Dihydropteroate synthetase-like"/>
    <property type="match status" value="1"/>
</dbReference>
<dbReference type="FunFam" id="3.20.20.20:FF:000006">
    <property type="entry name" value="Dihydropteroate synthase"/>
    <property type="match status" value="1"/>
</dbReference>
<dbReference type="KEGG" id="amuc:Pan181_50040"/>
<evidence type="ECO:0000256" key="4">
    <source>
        <dbReference type="ARBA" id="ARBA00009503"/>
    </source>
</evidence>
<dbReference type="Gene3D" id="3.20.20.20">
    <property type="entry name" value="Dihydropteroate synthase-like"/>
    <property type="match status" value="1"/>
</dbReference>
<evidence type="ECO:0000313" key="13">
    <source>
        <dbReference type="EMBL" id="QDU58764.1"/>
    </source>
</evidence>
<sequence length="297" mass="31909">MTNPFEPASFPVHPIEPRATSWRLRTRTLEFKSLPMWMGIVNVTPDSFSDGGRYATTDEAVEHALQLADEGADILDIGGESTRPYSEVVGEQEELDRVVPVVEKLISQTDVPISVDTSKSKVARAAMAAGAEIINDITGLEGDPEMINVVVETEAGVCAMHMQGTPQTMQDNPQYDDLIGEIRNYLATRRHVLLSAGVDLERICLDPGIGFGKTHEHNLTLAAHCGDFHSLGCPLLVGHSRKGFLAKIVGDSQADRSAATVGVALALARQGVQVIRVHEVRPAREAVLAFAAVGGLA</sequence>
<keyword evidence="14" id="KW-1185">Reference proteome</keyword>
<evidence type="ECO:0000256" key="1">
    <source>
        <dbReference type="ARBA" id="ARBA00000012"/>
    </source>
</evidence>
<dbReference type="InterPro" id="IPR000489">
    <property type="entry name" value="Pterin-binding_dom"/>
</dbReference>
<dbReference type="GO" id="GO:0005829">
    <property type="term" value="C:cytosol"/>
    <property type="evidence" value="ECO:0007669"/>
    <property type="project" value="TreeGrafter"/>
</dbReference>
<gene>
    <name evidence="13" type="primary">folP</name>
    <name evidence="13" type="ORF">Pan181_50040</name>
</gene>
<dbReference type="InterPro" id="IPR006390">
    <property type="entry name" value="DHP_synth_dom"/>
</dbReference>
<dbReference type="GO" id="GO:0046872">
    <property type="term" value="F:metal ion binding"/>
    <property type="evidence" value="ECO:0007669"/>
    <property type="project" value="UniProtKB-KW"/>
</dbReference>
<evidence type="ECO:0000256" key="10">
    <source>
        <dbReference type="ARBA" id="ARBA00022909"/>
    </source>
</evidence>
<dbReference type="Pfam" id="PF00809">
    <property type="entry name" value="Pterin_bind"/>
    <property type="match status" value="1"/>
</dbReference>
<dbReference type="Proteomes" id="UP000315750">
    <property type="component" value="Chromosome"/>
</dbReference>
<organism evidence="13 14">
    <name type="scientific">Aeoliella mucimassa</name>
    <dbReference type="NCBI Taxonomy" id="2527972"/>
    <lineage>
        <taxon>Bacteria</taxon>
        <taxon>Pseudomonadati</taxon>
        <taxon>Planctomycetota</taxon>
        <taxon>Planctomycetia</taxon>
        <taxon>Pirellulales</taxon>
        <taxon>Lacipirellulaceae</taxon>
        <taxon>Aeoliella</taxon>
    </lineage>
</organism>
<dbReference type="RefSeq" id="WP_231943687.1">
    <property type="nucleotide sequence ID" value="NZ_CP036278.1"/>
</dbReference>
<keyword evidence="8" id="KW-0479">Metal-binding</keyword>
<dbReference type="InterPro" id="IPR045031">
    <property type="entry name" value="DHP_synth-like"/>
</dbReference>
<keyword evidence="7 13" id="KW-0808">Transferase</keyword>
<dbReference type="EMBL" id="CP036278">
    <property type="protein sequence ID" value="QDU58764.1"/>
    <property type="molecule type" value="Genomic_DNA"/>
</dbReference>
<keyword evidence="10" id="KW-0289">Folate biosynthesis</keyword>
<dbReference type="PROSITE" id="PS00793">
    <property type="entry name" value="DHPS_2"/>
    <property type="match status" value="1"/>
</dbReference>